<dbReference type="KEGG" id="ttt:THITE_152050"/>
<dbReference type="EMBL" id="CP003010">
    <property type="protein sequence ID" value="AEO66452.1"/>
    <property type="molecule type" value="Genomic_DNA"/>
</dbReference>
<evidence type="ECO:0000313" key="1">
    <source>
        <dbReference type="EMBL" id="AEO66452.1"/>
    </source>
</evidence>
<dbReference type="GeneID" id="11517123"/>
<protein>
    <submittedName>
        <fullName evidence="1">Uncharacterized protein</fullName>
    </submittedName>
</protein>
<accession>G2R0I4</accession>
<dbReference type="OrthoDB" id="3886144at2759"/>
<name>G2R0I4_THETT</name>
<dbReference type="Proteomes" id="UP000008181">
    <property type="component" value="Chromosome 2"/>
</dbReference>
<organism evidence="1 2">
    <name type="scientific">Thermothielavioides terrestris (strain ATCC 38088 / NRRL 8126)</name>
    <name type="common">Thielavia terrestris</name>
    <dbReference type="NCBI Taxonomy" id="578455"/>
    <lineage>
        <taxon>Eukaryota</taxon>
        <taxon>Fungi</taxon>
        <taxon>Dikarya</taxon>
        <taxon>Ascomycota</taxon>
        <taxon>Pezizomycotina</taxon>
        <taxon>Sordariomycetes</taxon>
        <taxon>Sordariomycetidae</taxon>
        <taxon>Sordariales</taxon>
        <taxon>Chaetomiaceae</taxon>
        <taxon>Thermothielavioides</taxon>
        <taxon>Thermothielavioides terrestris</taxon>
    </lineage>
</organism>
<dbReference type="AlphaFoldDB" id="G2R0I4"/>
<gene>
    <name evidence="1" type="ORF">THITE_152050</name>
</gene>
<evidence type="ECO:0000313" key="2">
    <source>
        <dbReference type="Proteomes" id="UP000008181"/>
    </source>
</evidence>
<sequence>MVSRKLEGEAVGLGARDASSTLIPTLLQSVAEVAETLRHSHHVAATGAANTFGDDRA</sequence>
<keyword evidence="2" id="KW-1185">Reference proteome</keyword>
<proteinExistence type="predicted"/>
<reference evidence="1 2" key="1">
    <citation type="journal article" date="2011" name="Nat. Biotechnol.">
        <title>Comparative genomic analysis of the thermophilic biomass-degrading fungi Myceliophthora thermophila and Thielavia terrestris.</title>
        <authorList>
            <person name="Berka R.M."/>
            <person name="Grigoriev I.V."/>
            <person name="Otillar R."/>
            <person name="Salamov A."/>
            <person name="Grimwood J."/>
            <person name="Reid I."/>
            <person name="Ishmael N."/>
            <person name="John T."/>
            <person name="Darmond C."/>
            <person name="Moisan M.-C."/>
            <person name="Henrissat B."/>
            <person name="Coutinho P.M."/>
            <person name="Lombard V."/>
            <person name="Natvig D.O."/>
            <person name="Lindquist E."/>
            <person name="Schmutz J."/>
            <person name="Lucas S."/>
            <person name="Harris P."/>
            <person name="Powlowski J."/>
            <person name="Bellemare A."/>
            <person name="Taylor D."/>
            <person name="Butler G."/>
            <person name="de Vries R.P."/>
            <person name="Allijn I.E."/>
            <person name="van den Brink J."/>
            <person name="Ushinsky S."/>
            <person name="Storms R."/>
            <person name="Powell A.J."/>
            <person name="Paulsen I.T."/>
            <person name="Elbourne L.D.H."/>
            <person name="Baker S.E."/>
            <person name="Magnuson J."/>
            <person name="LaBoissiere S."/>
            <person name="Clutterbuck A.J."/>
            <person name="Martinez D."/>
            <person name="Wogulis M."/>
            <person name="de Leon A.L."/>
            <person name="Rey M.W."/>
            <person name="Tsang A."/>
        </authorList>
    </citation>
    <scope>NUCLEOTIDE SEQUENCE [LARGE SCALE GENOMIC DNA]</scope>
    <source>
        <strain evidence="2">ATCC 38088 / NRRL 8126</strain>
    </source>
</reference>
<dbReference type="RefSeq" id="XP_003652788.1">
    <property type="nucleotide sequence ID" value="XM_003652740.1"/>
</dbReference>
<dbReference type="HOGENOM" id="CLU_2998118_0_0_1"/>